<dbReference type="Proteomes" id="UP000027661">
    <property type="component" value="Unassembled WGS sequence"/>
</dbReference>
<dbReference type="RefSeq" id="WP_005846173.1">
    <property type="nucleotide sequence ID" value="NZ_JNHM01000012.1"/>
</dbReference>
<feature type="transmembrane region" description="Helical" evidence="1">
    <location>
        <begin position="33"/>
        <end position="51"/>
    </location>
</feature>
<dbReference type="GeneID" id="58789743"/>
<keyword evidence="1" id="KW-0812">Transmembrane</keyword>
<gene>
    <name evidence="2" type="ORF">M099_0994</name>
</gene>
<keyword evidence="1" id="KW-1133">Transmembrane helix</keyword>
<keyword evidence="1" id="KW-0472">Membrane</keyword>
<feature type="transmembrane region" description="Helical" evidence="1">
    <location>
        <begin position="9"/>
        <end position="27"/>
    </location>
</feature>
<reference evidence="2 3" key="1">
    <citation type="submission" date="2014-04" db="EMBL/GenBank/DDBJ databases">
        <authorList>
            <person name="Sears C."/>
            <person name="Carroll K."/>
            <person name="Sack B.R."/>
            <person name="Qadri F."/>
            <person name="Myers L.L."/>
            <person name="Chung G.-T."/>
            <person name="Escheverria P."/>
            <person name="Fraser C.M."/>
            <person name="Sadzewicz L."/>
            <person name="Shefchek K.A."/>
            <person name="Tallon L."/>
            <person name="Das S.P."/>
            <person name="Daugherty S."/>
            <person name="Mongodin E.F."/>
        </authorList>
    </citation>
    <scope>NUCLEOTIDE SEQUENCE [LARGE SCALE GENOMIC DNA]</scope>
    <source>
        <strain evidence="2 3">3975 RP4</strain>
    </source>
</reference>
<protein>
    <submittedName>
        <fullName evidence="2">Putative membrane protein</fullName>
    </submittedName>
</protein>
<evidence type="ECO:0000256" key="1">
    <source>
        <dbReference type="SAM" id="Phobius"/>
    </source>
</evidence>
<dbReference type="AlphaFoldDB" id="A0A069SLR3"/>
<comment type="caution">
    <text evidence="2">The sequence shown here is derived from an EMBL/GenBank/DDBJ whole genome shotgun (WGS) entry which is preliminary data.</text>
</comment>
<name>A0A069SLR3_PHOVU</name>
<accession>A0A069SLR3</accession>
<dbReference type="PATRIC" id="fig|1339352.3.peg.961"/>
<evidence type="ECO:0000313" key="2">
    <source>
        <dbReference type="EMBL" id="KDS55697.1"/>
    </source>
</evidence>
<dbReference type="EMBL" id="JNHM01000012">
    <property type="protein sequence ID" value="KDS55697.1"/>
    <property type="molecule type" value="Genomic_DNA"/>
</dbReference>
<sequence length="55" mass="6434">MNIDLIRNILNILFMALALAAVITYFMASDFKVFIYVCAAAIFLKLMEFFMRFML</sequence>
<organism evidence="2 3">
    <name type="scientific">Phocaeicola vulgatus str. 3975 RP4</name>
    <dbReference type="NCBI Taxonomy" id="1339352"/>
    <lineage>
        <taxon>Bacteria</taxon>
        <taxon>Pseudomonadati</taxon>
        <taxon>Bacteroidota</taxon>
        <taxon>Bacteroidia</taxon>
        <taxon>Bacteroidales</taxon>
        <taxon>Bacteroidaceae</taxon>
        <taxon>Phocaeicola</taxon>
    </lineage>
</organism>
<evidence type="ECO:0000313" key="3">
    <source>
        <dbReference type="Proteomes" id="UP000027661"/>
    </source>
</evidence>
<proteinExistence type="predicted"/>